<protein>
    <recommendedName>
        <fullName evidence="2">Mutator-like transposase domain-containing protein</fullName>
    </recommendedName>
</protein>
<feature type="domain" description="Mutator-like transposase" evidence="2">
    <location>
        <begin position="166"/>
        <end position="345"/>
    </location>
</feature>
<feature type="coiled-coil region" evidence="1">
    <location>
        <begin position="11"/>
        <end position="38"/>
    </location>
</feature>
<sequence>MDQKAYRSILLNLHRASKETAEESMKKAAEEIIKLKTTAEHDDVSRPIVECAVSLDGTWQRRGHASHNGVVTALSVDTGKCLDVETLANACKGCTVWEDKKDKTPEEYNKWKLTHKCRLNHTGSAGSMESIGSVRVFERSVEKRNLKYCEYLGDGDSSAFKKRLGHAGHHGVVTATSVDTGKCIDFEVLSNICKGCKHWESKEGTEDDEKWKLDQKCRINHTGSAGAMEAVGAQGDGSGGSKTNVFPALSAEACATTLVADRDCKTFNELQELRPYGDNSMCTNHVSKRLGTGLRKLVAAESKRGTALGGRKQGSLTPAKIALLQSHYKKAGASKSGTVEELSKKI</sequence>
<dbReference type="InterPro" id="IPR049012">
    <property type="entry name" value="Mutator_transp_dom"/>
</dbReference>
<dbReference type="Proteomes" id="UP001283361">
    <property type="component" value="Unassembled WGS sequence"/>
</dbReference>
<name>A0AAE0YFB5_9GAST</name>
<evidence type="ECO:0000313" key="3">
    <source>
        <dbReference type="EMBL" id="KAK3743349.1"/>
    </source>
</evidence>
<evidence type="ECO:0000259" key="2">
    <source>
        <dbReference type="Pfam" id="PF20700"/>
    </source>
</evidence>
<reference evidence="3" key="1">
    <citation type="journal article" date="2023" name="G3 (Bethesda)">
        <title>A reference genome for the long-term kleptoplast-retaining sea slug Elysia crispata morphotype clarki.</title>
        <authorList>
            <person name="Eastman K.E."/>
            <person name="Pendleton A.L."/>
            <person name="Shaikh M.A."/>
            <person name="Suttiyut T."/>
            <person name="Ogas R."/>
            <person name="Tomko P."/>
            <person name="Gavelis G."/>
            <person name="Widhalm J.R."/>
            <person name="Wisecaver J.H."/>
        </authorList>
    </citation>
    <scope>NUCLEOTIDE SEQUENCE</scope>
    <source>
        <strain evidence="3">ECLA1</strain>
    </source>
</reference>
<keyword evidence="1" id="KW-0175">Coiled coil</keyword>
<dbReference type="EMBL" id="JAWDGP010006314">
    <property type="protein sequence ID" value="KAK3743349.1"/>
    <property type="molecule type" value="Genomic_DNA"/>
</dbReference>
<dbReference type="AlphaFoldDB" id="A0AAE0YFB5"/>
<feature type="domain" description="Mutator-like transposase" evidence="2">
    <location>
        <begin position="3"/>
        <end position="162"/>
    </location>
</feature>
<keyword evidence="4" id="KW-1185">Reference proteome</keyword>
<gene>
    <name evidence="3" type="ORF">RRG08_061285</name>
</gene>
<evidence type="ECO:0000256" key="1">
    <source>
        <dbReference type="SAM" id="Coils"/>
    </source>
</evidence>
<dbReference type="Pfam" id="PF20700">
    <property type="entry name" value="Mutator"/>
    <property type="match status" value="2"/>
</dbReference>
<proteinExistence type="predicted"/>
<organism evidence="3 4">
    <name type="scientific">Elysia crispata</name>
    <name type="common">lettuce slug</name>
    <dbReference type="NCBI Taxonomy" id="231223"/>
    <lineage>
        <taxon>Eukaryota</taxon>
        <taxon>Metazoa</taxon>
        <taxon>Spiralia</taxon>
        <taxon>Lophotrochozoa</taxon>
        <taxon>Mollusca</taxon>
        <taxon>Gastropoda</taxon>
        <taxon>Heterobranchia</taxon>
        <taxon>Euthyneura</taxon>
        <taxon>Panpulmonata</taxon>
        <taxon>Sacoglossa</taxon>
        <taxon>Placobranchoidea</taxon>
        <taxon>Plakobranchidae</taxon>
        <taxon>Elysia</taxon>
    </lineage>
</organism>
<evidence type="ECO:0000313" key="4">
    <source>
        <dbReference type="Proteomes" id="UP001283361"/>
    </source>
</evidence>
<comment type="caution">
    <text evidence="3">The sequence shown here is derived from an EMBL/GenBank/DDBJ whole genome shotgun (WGS) entry which is preliminary data.</text>
</comment>
<accession>A0AAE0YFB5</accession>